<sequence length="153" mass="17274">MRKFVVFLLIIFCYGAYAEENNVKLYSSAQGENVVVFEDGSTHYYGSAFSIKEILDRYKFEIEVLKKDYTQEKVVYPNPICSIYQADKTITCDCSGDRSCFVDNHSCYCMPEWEFDLVAKPVNGDKEEVCENCGGTGVKDKEICTSCGGSGYK</sequence>
<proteinExistence type="predicted"/>
<accession>F9SXB2</accession>
<feature type="chain" id="PRO_5003388095" evidence="1">
    <location>
        <begin position="19"/>
        <end position="153"/>
    </location>
</feature>
<keyword evidence="1" id="KW-0732">Signal</keyword>
<dbReference type="EMBL" id="AFWH01000057">
    <property type="protein sequence ID" value="EGU46995.1"/>
    <property type="molecule type" value="Genomic_DNA"/>
</dbReference>
<name>F9SXB2_VIBOR</name>
<evidence type="ECO:0000313" key="3">
    <source>
        <dbReference type="Proteomes" id="UP000002817"/>
    </source>
</evidence>
<dbReference type="PATRIC" id="fig|675816.5.peg.3553"/>
<organism evidence="2 3">
    <name type="scientific">Vibrio orientalis CIP 102891 = ATCC 33934</name>
    <dbReference type="NCBI Taxonomy" id="675816"/>
    <lineage>
        <taxon>Bacteria</taxon>
        <taxon>Pseudomonadati</taxon>
        <taxon>Pseudomonadota</taxon>
        <taxon>Gammaproteobacteria</taxon>
        <taxon>Vibrionales</taxon>
        <taxon>Vibrionaceae</taxon>
        <taxon>Vibrio</taxon>
        <taxon>Vibrio oreintalis group</taxon>
    </lineage>
</organism>
<dbReference type="AlphaFoldDB" id="F9SXB2"/>
<evidence type="ECO:0000256" key="1">
    <source>
        <dbReference type="SAM" id="SignalP"/>
    </source>
</evidence>
<dbReference type="Gene3D" id="6.20.20.10">
    <property type="match status" value="1"/>
</dbReference>
<comment type="caution">
    <text evidence="2">The sequence shown here is derived from an EMBL/GenBank/DDBJ whole genome shotgun (WGS) entry which is preliminary data.</text>
</comment>
<gene>
    <name evidence="2" type="ORF">VIOR3934_13727</name>
</gene>
<dbReference type="Proteomes" id="UP000002817">
    <property type="component" value="Unassembled WGS sequence"/>
</dbReference>
<evidence type="ECO:0000313" key="2">
    <source>
        <dbReference type="EMBL" id="EGU46995.1"/>
    </source>
</evidence>
<protein>
    <submittedName>
        <fullName evidence="2">Uncharacterized protein</fullName>
    </submittedName>
</protein>
<feature type="signal peptide" evidence="1">
    <location>
        <begin position="1"/>
        <end position="18"/>
    </location>
</feature>
<dbReference type="RefSeq" id="WP_004418211.1">
    <property type="nucleotide sequence ID" value="NZ_ACZV01000005.1"/>
</dbReference>
<reference evidence="2 3" key="1">
    <citation type="journal article" date="2012" name="Int. J. Syst. Evol. Microbiol.">
        <title>Vibrio caribbeanicus sp. nov., isolated from the marine sponge Scleritoderma cyanea.</title>
        <authorList>
            <person name="Hoffmann M."/>
            <person name="Monday S.R."/>
            <person name="Allard M.W."/>
            <person name="Strain E.A."/>
            <person name="Whittaker P."/>
            <person name="Naum M."/>
            <person name="McCarthy P.J."/>
            <person name="Lopez J.V."/>
            <person name="Fischer M."/>
            <person name="Brown E.W."/>
        </authorList>
    </citation>
    <scope>NUCLEOTIDE SEQUENCE [LARGE SCALE GENOMIC DNA]</scope>
    <source>
        <strain evidence="3">CIP 102891 / ATCC 33934</strain>
    </source>
</reference>